<dbReference type="InterPro" id="IPR013573">
    <property type="entry name" value="Tscrpt_reg_YcdC_C"/>
</dbReference>
<comment type="caution">
    <text evidence="5">The sequence shown here is derived from an EMBL/GenBank/DDBJ whole genome shotgun (WGS) entry which is preliminary data.</text>
</comment>
<dbReference type="PRINTS" id="PR00455">
    <property type="entry name" value="HTHTETR"/>
</dbReference>
<dbReference type="GO" id="GO:0045892">
    <property type="term" value="P:negative regulation of DNA-templated transcription"/>
    <property type="evidence" value="ECO:0007669"/>
    <property type="project" value="InterPro"/>
</dbReference>
<evidence type="ECO:0000256" key="3">
    <source>
        <dbReference type="SAM" id="MobiDB-lite"/>
    </source>
</evidence>
<dbReference type="GO" id="GO:0003677">
    <property type="term" value="F:DNA binding"/>
    <property type="evidence" value="ECO:0007669"/>
    <property type="project" value="UniProtKB-UniRule"/>
</dbReference>
<dbReference type="InterPro" id="IPR036271">
    <property type="entry name" value="Tet_transcr_reg_TetR-rel_C_sf"/>
</dbReference>
<proteinExistence type="predicted"/>
<dbReference type="Pfam" id="PF00440">
    <property type="entry name" value="TetR_N"/>
    <property type="match status" value="1"/>
</dbReference>
<evidence type="ECO:0000256" key="2">
    <source>
        <dbReference type="PROSITE-ProRule" id="PRU00335"/>
    </source>
</evidence>
<feature type="domain" description="HTH tetR-type" evidence="4">
    <location>
        <begin position="38"/>
        <end position="98"/>
    </location>
</feature>
<protein>
    <submittedName>
        <fullName evidence="5">AcrR family transcriptional regulator</fullName>
    </submittedName>
</protein>
<accession>A0A7W9S5H4</accession>
<evidence type="ECO:0000313" key="5">
    <source>
        <dbReference type="EMBL" id="MBB6014124.1"/>
    </source>
</evidence>
<gene>
    <name evidence="5" type="ORF">HNR59_003518</name>
</gene>
<dbReference type="SUPFAM" id="SSF46689">
    <property type="entry name" value="Homeodomain-like"/>
    <property type="match status" value="1"/>
</dbReference>
<dbReference type="EMBL" id="JACHEU010000004">
    <property type="protein sequence ID" value="MBB6014124.1"/>
    <property type="molecule type" value="Genomic_DNA"/>
</dbReference>
<dbReference type="PROSITE" id="PS50977">
    <property type="entry name" value="HTH_TETR_2"/>
    <property type="match status" value="1"/>
</dbReference>
<dbReference type="InterPro" id="IPR001647">
    <property type="entry name" value="HTH_TetR"/>
</dbReference>
<dbReference type="AlphaFoldDB" id="A0A7W9S5H4"/>
<dbReference type="InterPro" id="IPR009057">
    <property type="entry name" value="Homeodomain-like_sf"/>
</dbReference>
<dbReference type="RefSeq" id="WP_246374815.1">
    <property type="nucleotide sequence ID" value="NZ_JACHEU010000004.1"/>
</dbReference>
<reference evidence="5 6" key="1">
    <citation type="submission" date="2020-08" db="EMBL/GenBank/DDBJ databases">
        <title>Genomic Encyclopedia of Type Strains, Phase IV (KMG-IV): sequencing the most valuable type-strain genomes for metagenomic binning, comparative biology and taxonomic classification.</title>
        <authorList>
            <person name="Goeker M."/>
        </authorList>
    </citation>
    <scope>NUCLEOTIDE SEQUENCE [LARGE SCALE GENOMIC DNA]</scope>
    <source>
        <strain evidence="5 6">DSM 11099</strain>
    </source>
</reference>
<dbReference type="Pfam" id="PF08362">
    <property type="entry name" value="TetR_C_3"/>
    <property type="match status" value="1"/>
</dbReference>
<dbReference type="Gene3D" id="1.10.357.10">
    <property type="entry name" value="Tetracycline Repressor, domain 2"/>
    <property type="match status" value="1"/>
</dbReference>
<dbReference type="InterPro" id="IPR050109">
    <property type="entry name" value="HTH-type_TetR-like_transc_reg"/>
</dbReference>
<dbReference type="Proteomes" id="UP000533306">
    <property type="component" value="Unassembled WGS sequence"/>
</dbReference>
<dbReference type="SUPFAM" id="SSF48498">
    <property type="entry name" value="Tetracyclin repressor-like, C-terminal domain"/>
    <property type="match status" value="1"/>
</dbReference>
<feature type="compositionally biased region" description="Polar residues" evidence="3">
    <location>
        <begin position="13"/>
        <end position="28"/>
    </location>
</feature>
<feature type="region of interest" description="Disordered" evidence="3">
    <location>
        <begin position="1"/>
        <end position="32"/>
    </location>
</feature>
<organism evidence="5 6">
    <name type="scientific">Aquamicrobium lusatiense</name>
    <dbReference type="NCBI Taxonomy" id="89772"/>
    <lineage>
        <taxon>Bacteria</taxon>
        <taxon>Pseudomonadati</taxon>
        <taxon>Pseudomonadota</taxon>
        <taxon>Alphaproteobacteria</taxon>
        <taxon>Hyphomicrobiales</taxon>
        <taxon>Phyllobacteriaceae</taxon>
        <taxon>Aquamicrobium</taxon>
    </lineage>
</organism>
<dbReference type="PANTHER" id="PTHR30328">
    <property type="entry name" value="TRANSCRIPTIONAL REPRESSOR"/>
    <property type="match status" value="1"/>
</dbReference>
<evidence type="ECO:0000256" key="1">
    <source>
        <dbReference type="ARBA" id="ARBA00023125"/>
    </source>
</evidence>
<dbReference type="Gene3D" id="1.10.10.60">
    <property type="entry name" value="Homeodomain-like"/>
    <property type="match status" value="1"/>
</dbReference>
<feature type="DNA-binding region" description="H-T-H motif" evidence="2">
    <location>
        <begin position="61"/>
        <end position="80"/>
    </location>
</feature>
<evidence type="ECO:0000259" key="4">
    <source>
        <dbReference type="PROSITE" id="PS50977"/>
    </source>
</evidence>
<keyword evidence="6" id="KW-1185">Reference proteome</keyword>
<keyword evidence="1 2" id="KW-0238">DNA-binding</keyword>
<evidence type="ECO:0000313" key="6">
    <source>
        <dbReference type="Proteomes" id="UP000533306"/>
    </source>
</evidence>
<dbReference type="PANTHER" id="PTHR30328:SF54">
    <property type="entry name" value="HTH-TYPE TRANSCRIPTIONAL REPRESSOR SCO4008"/>
    <property type="match status" value="1"/>
</dbReference>
<name>A0A7W9S5H4_9HYPH</name>
<sequence length="232" mass="26268">MGGLSAHHLRAQAMTQQKAENPEPQMSSPRDKVLERRRMILAAIRDAAIDEFASKGLIGASTQAIAQRAGLTKPQLHYYISSKEELYEDILVYILDEWQELFLSASTGDTPADVIRAYVHKKLEYGRRHPKASRLFTTEIANGAPVLGRHWAPYQASTKEAVKLIQSWVDQGLVRAVDPLLFQMHIWAVTQHYADFEVQVRNMMHLGDGEEPDYEQIEKEVASLFLRALGLE</sequence>